<dbReference type="InterPro" id="IPR051534">
    <property type="entry name" value="CBASS_pafABC_assoc_protein"/>
</dbReference>
<protein>
    <submittedName>
        <fullName evidence="3">Uncharacterized protein</fullName>
    </submittedName>
</protein>
<sequence>MSSLPKILRMISILSSKRKVKVKYLSQELGVTERQVGRYKTELDEYFDIRSITGPDGGYELKGNFFSYKGRLTPSEVDKIQMIIASLSYENSEELSQIIDKLNFGISSKNEETLFSEEIIPYSKPNTSIQHINKIHDDIYKAIRENKEVIVTYLDNQSVISERRVQPYKYLKYKGEHYLVAFCLLRNEIRFFKLVRIKEYIITGINFVRKFDIDNYLDKCKKSSIGIYAGELIKIELEIAPPMANTIKERVWVEDQEIVQMDKGIILFRATISESPELLSWIMSLGESVTILSPENIKEKVKKKIERMLEKLNL</sequence>
<accession>A0A2T0BFH8</accession>
<dbReference type="Pfam" id="PF25583">
    <property type="entry name" value="WCX"/>
    <property type="match status" value="1"/>
</dbReference>
<dbReference type="AlphaFoldDB" id="A0A2T0BFH8"/>
<proteinExistence type="predicted"/>
<reference evidence="3 4" key="1">
    <citation type="submission" date="2018-03" db="EMBL/GenBank/DDBJ databases">
        <title>Genome sequence of Clostridium vincentii DSM 10228.</title>
        <authorList>
            <person name="Poehlein A."/>
            <person name="Daniel R."/>
        </authorList>
    </citation>
    <scope>NUCLEOTIDE SEQUENCE [LARGE SCALE GENOMIC DNA]</scope>
    <source>
        <strain evidence="3 4">DSM 10228</strain>
    </source>
</reference>
<dbReference type="EMBL" id="PVXQ01000014">
    <property type="protein sequence ID" value="PRR82651.1"/>
    <property type="molecule type" value="Genomic_DNA"/>
</dbReference>
<gene>
    <name evidence="3" type="ORF">CLVI_16180</name>
</gene>
<comment type="caution">
    <text evidence="3">The sequence shown here is derived from an EMBL/GenBank/DDBJ whole genome shotgun (WGS) entry which is preliminary data.</text>
</comment>
<organism evidence="3 4">
    <name type="scientific">Clostridium vincentii</name>
    <dbReference type="NCBI Taxonomy" id="52704"/>
    <lineage>
        <taxon>Bacteria</taxon>
        <taxon>Bacillati</taxon>
        <taxon>Bacillota</taxon>
        <taxon>Clostridia</taxon>
        <taxon>Eubacteriales</taxon>
        <taxon>Clostridiaceae</taxon>
        <taxon>Clostridium</taxon>
    </lineage>
</organism>
<evidence type="ECO:0000313" key="4">
    <source>
        <dbReference type="Proteomes" id="UP000239471"/>
    </source>
</evidence>
<evidence type="ECO:0000259" key="1">
    <source>
        <dbReference type="Pfam" id="PF13280"/>
    </source>
</evidence>
<keyword evidence="4" id="KW-1185">Reference proteome</keyword>
<dbReference type="PROSITE" id="PS52050">
    <property type="entry name" value="WYL"/>
    <property type="match status" value="1"/>
</dbReference>
<dbReference type="Proteomes" id="UP000239471">
    <property type="component" value="Unassembled WGS sequence"/>
</dbReference>
<name>A0A2T0BFH8_9CLOT</name>
<dbReference type="OrthoDB" id="9767131at2"/>
<feature type="domain" description="WCX" evidence="2">
    <location>
        <begin position="232"/>
        <end position="309"/>
    </location>
</feature>
<dbReference type="InterPro" id="IPR057727">
    <property type="entry name" value="WCX_dom"/>
</dbReference>
<dbReference type="InterPro" id="IPR026881">
    <property type="entry name" value="WYL_dom"/>
</dbReference>
<dbReference type="PANTHER" id="PTHR34580">
    <property type="match status" value="1"/>
</dbReference>
<dbReference type="PANTHER" id="PTHR34580:SF1">
    <property type="entry name" value="PROTEIN PAFC"/>
    <property type="match status" value="1"/>
</dbReference>
<evidence type="ECO:0000313" key="3">
    <source>
        <dbReference type="EMBL" id="PRR82651.1"/>
    </source>
</evidence>
<evidence type="ECO:0000259" key="2">
    <source>
        <dbReference type="Pfam" id="PF25583"/>
    </source>
</evidence>
<dbReference type="RefSeq" id="WP_106059607.1">
    <property type="nucleotide sequence ID" value="NZ_PVXQ01000014.1"/>
</dbReference>
<dbReference type="Pfam" id="PF13280">
    <property type="entry name" value="WYL"/>
    <property type="match status" value="1"/>
</dbReference>
<feature type="domain" description="WYL" evidence="1">
    <location>
        <begin position="136"/>
        <end position="199"/>
    </location>
</feature>